<dbReference type="Proteomes" id="UP001596138">
    <property type="component" value="Unassembled WGS sequence"/>
</dbReference>
<name>A0ABW1T2L1_9ACTN</name>
<keyword evidence="3" id="KW-1185">Reference proteome</keyword>
<accession>A0ABW1T2L1</accession>
<evidence type="ECO:0000313" key="2">
    <source>
        <dbReference type="EMBL" id="MFC6238087.1"/>
    </source>
</evidence>
<keyword evidence="1" id="KW-0812">Transmembrane</keyword>
<dbReference type="SUPFAM" id="SSF54427">
    <property type="entry name" value="NTF2-like"/>
    <property type="match status" value="1"/>
</dbReference>
<protein>
    <recommendedName>
        <fullName evidence="4">DUF4440 domain-containing protein</fullName>
    </recommendedName>
</protein>
<gene>
    <name evidence="2" type="ORF">ACFQGU_09365</name>
</gene>
<evidence type="ECO:0000313" key="3">
    <source>
        <dbReference type="Proteomes" id="UP001596138"/>
    </source>
</evidence>
<organism evidence="2 3">
    <name type="scientific">Longivirga aurantiaca</name>
    <dbReference type="NCBI Taxonomy" id="1837743"/>
    <lineage>
        <taxon>Bacteria</taxon>
        <taxon>Bacillati</taxon>
        <taxon>Actinomycetota</taxon>
        <taxon>Actinomycetes</taxon>
        <taxon>Sporichthyales</taxon>
        <taxon>Sporichthyaceae</taxon>
        <taxon>Longivirga</taxon>
    </lineage>
</organism>
<reference evidence="3" key="1">
    <citation type="journal article" date="2019" name="Int. J. Syst. Evol. Microbiol.">
        <title>The Global Catalogue of Microorganisms (GCM) 10K type strain sequencing project: providing services to taxonomists for standard genome sequencing and annotation.</title>
        <authorList>
            <consortium name="The Broad Institute Genomics Platform"/>
            <consortium name="The Broad Institute Genome Sequencing Center for Infectious Disease"/>
            <person name="Wu L."/>
            <person name="Ma J."/>
        </authorList>
    </citation>
    <scope>NUCLEOTIDE SEQUENCE [LARGE SCALE GENOMIC DNA]</scope>
    <source>
        <strain evidence="3">CGMCC 4.7317</strain>
    </source>
</reference>
<dbReference type="RefSeq" id="WP_386765982.1">
    <property type="nucleotide sequence ID" value="NZ_JBHSTI010000008.1"/>
</dbReference>
<comment type="caution">
    <text evidence="2">The sequence shown here is derived from an EMBL/GenBank/DDBJ whole genome shotgun (WGS) entry which is preliminary data.</text>
</comment>
<proteinExistence type="predicted"/>
<dbReference type="EMBL" id="JBHSTI010000008">
    <property type="protein sequence ID" value="MFC6238087.1"/>
    <property type="molecule type" value="Genomic_DNA"/>
</dbReference>
<dbReference type="InterPro" id="IPR032710">
    <property type="entry name" value="NTF2-like_dom_sf"/>
</dbReference>
<evidence type="ECO:0008006" key="4">
    <source>
        <dbReference type="Google" id="ProtNLM"/>
    </source>
</evidence>
<keyword evidence="1" id="KW-0472">Membrane</keyword>
<evidence type="ECO:0000256" key="1">
    <source>
        <dbReference type="SAM" id="Phobius"/>
    </source>
</evidence>
<feature type="transmembrane region" description="Helical" evidence="1">
    <location>
        <begin position="21"/>
        <end position="45"/>
    </location>
</feature>
<sequence length="177" mass="18961">MTDMRHEEITVHEAPPRQRSALVWWLAGGLVVALAALIGLGVWGYSTYAMTAQEQAAVAVVQDHIDATNAADLAALDATMTSDMLWTAYANGEVAAGPLKGQEYIDFVKSTVPTFVMTQLGPMTVSSDDFTKITAVSVPMHVTISNIGADETGTSVFYVHVVDGTPQITQMVWLTLS</sequence>
<dbReference type="Gene3D" id="3.10.450.50">
    <property type="match status" value="1"/>
</dbReference>
<keyword evidence="1" id="KW-1133">Transmembrane helix</keyword>